<dbReference type="InterPro" id="IPR036821">
    <property type="entry name" value="Peptide_deformylase_sf"/>
</dbReference>
<feature type="transmembrane region" description="Helical" evidence="5">
    <location>
        <begin position="7"/>
        <end position="27"/>
    </location>
</feature>
<evidence type="ECO:0000256" key="1">
    <source>
        <dbReference type="ARBA" id="ARBA00010759"/>
    </source>
</evidence>
<keyword evidence="3" id="KW-0378">Hydrolase</keyword>
<name>A0A7S2UMQ5_9STRA</name>
<keyword evidence="5" id="KW-0472">Membrane</keyword>
<feature type="region of interest" description="Disordered" evidence="4">
    <location>
        <begin position="55"/>
        <end position="78"/>
    </location>
</feature>
<dbReference type="EC" id="3.5.1.88" evidence="2 3"/>
<dbReference type="InterPro" id="IPR023635">
    <property type="entry name" value="Peptide_deformylase"/>
</dbReference>
<proteinExistence type="inferred from homology"/>
<protein>
    <recommendedName>
        <fullName evidence="2 3">Peptide deformylase</fullName>
        <ecNumber evidence="2 3">3.5.1.88</ecNumber>
    </recommendedName>
</protein>
<dbReference type="HAMAP" id="MF_00163">
    <property type="entry name" value="Pep_deformylase"/>
    <property type="match status" value="1"/>
</dbReference>
<dbReference type="Gene3D" id="3.90.45.10">
    <property type="entry name" value="Peptide deformylase"/>
    <property type="match status" value="1"/>
</dbReference>
<dbReference type="SUPFAM" id="SSF56420">
    <property type="entry name" value="Peptide deformylase"/>
    <property type="match status" value="1"/>
</dbReference>
<evidence type="ECO:0000256" key="3">
    <source>
        <dbReference type="RuleBase" id="RU362111"/>
    </source>
</evidence>
<comment type="function">
    <text evidence="3">Removes the formyl group from the N-terminal Met of newly synthesized proteins.</text>
</comment>
<accession>A0A7S2UMQ5</accession>
<dbReference type="PANTHER" id="PTHR10458">
    <property type="entry name" value="PEPTIDE DEFORMYLASE"/>
    <property type="match status" value="1"/>
</dbReference>
<keyword evidence="3" id="KW-0648">Protein biosynthesis</keyword>
<dbReference type="Pfam" id="PF01327">
    <property type="entry name" value="Pep_deformylase"/>
    <property type="match status" value="1"/>
</dbReference>
<comment type="similarity">
    <text evidence="1 3">Belongs to the polypeptide deformylase family.</text>
</comment>
<gene>
    <name evidence="6" type="ORF">ASEP1449_LOCUS16400</name>
</gene>
<evidence type="ECO:0000256" key="5">
    <source>
        <dbReference type="SAM" id="Phobius"/>
    </source>
</evidence>
<reference evidence="6" key="1">
    <citation type="submission" date="2021-01" db="EMBL/GenBank/DDBJ databases">
        <authorList>
            <person name="Corre E."/>
            <person name="Pelletier E."/>
            <person name="Niang G."/>
            <person name="Scheremetjew M."/>
            <person name="Finn R."/>
            <person name="Kale V."/>
            <person name="Holt S."/>
            <person name="Cochrane G."/>
            <person name="Meng A."/>
            <person name="Brown T."/>
            <person name="Cohen L."/>
        </authorList>
    </citation>
    <scope>NUCLEOTIDE SEQUENCE</scope>
    <source>
        <strain evidence="6">CCMP2084</strain>
    </source>
</reference>
<dbReference type="AlphaFoldDB" id="A0A7S2UMQ5"/>
<keyword evidence="5" id="KW-0812">Transmembrane</keyword>
<dbReference type="PRINTS" id="PR01576">
    <property type="entry name" value="PDEFORMYLASE"/>
</dbReference>
<evidence type="ECO:0000313" key="6">
    <source>
        <dbReference type="EMBL" id="CAD9824566.1"/>
    </source>
</evidence>
<dbReference type="GO" id="GO:0042586">
    <property type="term" value="F:peptide deformylase activity"/>
    <property type="evidence" value="ECO:0007669"/>
    <property type="project" value="UniProtKB-EC"/>
</dbReference>
<dbReference type="EMBL" id="HBHQ01024336">
    <property type="protein sequence ID" value="CAD9824566.1"/>
    <property type="molecule type" value="Transcribed_RNA"/>
</dbReference>
<dbReference type="GO" id="GO:0046872">
    <property type="term" value="F:metal ion binding"/>
    <property type="evidence" value="ECO:0007669"/>
    <property type="project" value="UniProtKB-KW"/>
</dbReference>
<comment type="catalytic activity">
    <reaction evidence="3">
        <text>N-terminal N-formyl-L-methionyl-[peptide] + H2O = N-terminal L-methionyl-[peptide] + formate</text>
        <dbReference type="Rhea" id="RHEA:24420"/>
        <dbReference type="Rhea" id="RHEA-COMP:10639"/>
        <dbReference type="Rhea" id="RHEA-COMP:10640"/>
        <dbReference type="ChEBI" id="CHEBI:15377"/>
        <dbReference type="ChEBI" id="CHEBI:15740"/>
        <dbReference type="ChEBI" id="CHEBI:49298"/>
        <dbReference type="ChEBI" id="CHEBI:64731"/>
        <dbReference type="EC" id="3.5.1.88"/>
    </reaction>
</comment>
<evidence type="ECO:0000256" key="4">
    <source>
        <dbReference type="SAM" id="MobiDB-lite"/>
    </source>
</evidence>
<organism evidence="6">
    <name type="scientific">Attheya septentrionalis</name>
    <dbReference type="NCBI Taxonomy" id="420275"/>
    <lineage>
        <taxon>Eukaryota</taxon>
        <taxon>Sar</taxon>
        <taxon>Stramenopiles</taxon>
        <taxon>Ochrophyta</taxon>
        <taxon>Bacillariophyta</taxon>
        <taxon>Coscinodiscophyceae</taxon>
        <taxon>Chaetocerotophycidae</taxon>
        <taxon>Chaetocerotales</taxon>
        <taxon>Attheyaceae</taxon>
        <taxon>Attheya</taxon>
    </lineage>
</organism>
<keyword evidence="3" id="KW-0479">Metal-binding</keyword>
<keyword evidence="5" id="KW-1133">Transmembrane helix</keyword>
<dbReference type="PANTHER" id="PTHR10458:SF22">
    <property type="entry name" value="PEPTIDE DEFORMYLASE"/>
    <property type="match status" value="1"/>
</dbReference>
<dbReference type="GO" id="GO:0006412">
    <property type="term" value="P:translation"/>
    <property type="evidence" value="ECO:0007669"/>
    <property type="project" value="UniProtKB-KW"/>
</dbReference>
<sequence>MQVQYDFVSWVCILISILLLVVVTVKYPRVDAAFVSFAARQQRITHAHILPVNKQTDDEPCCDERSRPNAEPPEEQEHWRRRRVMKAAVWNSILFLSAGVPNNRVAVATTPVPEDSDAWSSQFQKDPDDKWTGTCLPVWSVANAAATMSKNSESDVFAMARWPDPVLRRPASKVTQFDQNLVQVARQVERTARQEKAVGLAAQQCGIDASLVVVPSSKQVLVNPRIVARSPEMEMRIWTEYCLVLPPTITATVLRDESIVVEYETLEGNTQLLHAKSELARCLQHEMDHDRGILILDHLPLEDLPEEMQRIERIGHLQRMQLAYDRNIEESTISFHRLGWST</sequence>
<evidence type="ECO:0000256" key="2">
    <source>
        <dbReference type="ARBA" id="ARBA00012175"/>
    </source>
</evidence>